<evidence type="ECO:0000256" key="1">
    <source>
        <dbReference type="ARBA" id="ARBA00008875"/>
    </source>
</evidence>
<keyword evidence="3" id="KW-0326">Glycosidase</keyword>
<evidence type="ECO:0000256" key="2">
    <source>
        <dbReference type="ARBA" id="ARBA00022801"/>
    </source>
</evidence>
<dbReference type="InterPro" id="IPR051923">
    <property type="entry name" value="Glycosyl_Hydrolase_39"/>
</dbReference>
<dbReference type="InterPro" id="IPR017853">
    <property type="entry name" value="GH"/>
</dbReference>
<gene>
    <name evidence="6" type="primary">wcuK</name>
</gene>
<dbReference type="Gene3D" id="3.20.20.80">
    <property type="entry name" value="Glycosidases"/>
    <property type="match status" value="1"/>
</dbReference>
<protein>
    <submittedName>
        <fullName evidence="6">Putative glycosyl hydrolase</fullName>
    </submittedName>
</protein>
<dbReference type="SUPFAM" id="SSF51445">
    <property type="entry name" value="(Trans)glycosidases"/>
    <property type="match status" value="1"/>
</dbReference>
<dbReference type="EMBL" id="AB924552">
    <property type="protein sequence ID" value="BAT23271.1"/>
    <property type="molecule type" value="Genomic_DNA"/>
</dbReference>
<dbReference type="PANTHER" id="PTHR12631">
    <property type="entry name" value="ALPHA-L-IDURONIDASE"/>
    <property type="match status" value="1"/>
</dbReference>
<name>A0A0P0YPZ7_9ENTR</name>
<feature type="domain" description="Glycosyl hydrolases family 39 N-terminal catalytic" evidence="5">
    <location>
        <begin position="126"/>
        <end position="330"/>
    </location>
</feature>
<dbReference type="InterPro" id="IPR049166">
    <property type="entry name" value="GH39_cat"/>
</dbReference>
<dbReference type="PANTHER" id="PTHR12631:SF10">
    <property type="entry name" value="BETA-XYLOSIDASE-LIKE PROTEIN-RELATED"/>
    <property type="match status" value="1"/>
</dbReference>
<evidence type="ECO:0000256" key="4">
    <source>
        <dbReference type="SAM" id="SignalP"/>
    </source>
</evidence>
<feature type="signal peptide" evidence="4">
    <location>
        <begin position="1"/>
        <end position="24"/>
    </location>
</feature>
<sequence length="337" mass="38591">MLNFKSVKSGLFLVAFITPQVLFAQNIALGVNSHIINQNIDQTKKSIILTKDLKMQYIRMDLPWRLVESTKGNYQIPKDVDAKINLLLRSNIQPIIILDYGNKYYNNGDKPITDESIDAFVKYATYVVNYYKNRIFYYQIWNEWDSNLGNTKPGKVEDYKKLVKATYTAIKKENSEIKVITSSFSAAAFNKTLGIDSRNFINTYLTDDMSHFTDIIAIHPYTAYRKGYFSNYQIYKKQIQYTMNFIRKGSFKDKPVFITEIGWSTSNSPQGISEETQKQFINNAICDAKKAGISAIIIYELNDASSNIYDTESGFGLVKYNGLKKPAYVGIKSNNCL</sequence>
<reference evidence="6" key="1">
    <citation type="submission" date="2014-04" db="EMBL/GenBank/DDBJ databases">
        <authorList>
            <person name="Harrison E."/>
        </authorList>
    </citation>
    <scope>NUCLEOTIDE SEQUENCE</scope>
    <source>
        <strain evidence="6">919</strain>
    </source>
</reference>
<keyword evidence="4" id="KW-0732">Signal</keyword>
<evidence type="ECO:0000256" key="3">
    <source>
        <dbReference type="ARBA" id="ARBA00023295"/>
    </source>
</evidence>
<feature type="chain" id="PRO_5006057726" evidence="4">
    <location>
        <begin position="25"/>
        <end position="337"/>
    </location>
</feature>
<evidence type="ECO:0000313" key="6">
    <source>
        <dbReference type="EMBL" id="BAT23271.1"/>
    </source>
</evidence>
<dbReference type="Pfam" id="PF01229">
    <property type="entry name" value="Glyco_hydro_39"/>
    <property type="match status" value="1"/>
</dbReference>
<accession>A0A0P0YPZ7</accession>
<keyword evidence="2 6" id="KW-0378">Hydrolase</keyword>
<dbReference type="GO" id="GO:0004553">
    <property type="term" value="F:hydrolase activity, hydrolyzing O-glycosyl compounds"/>
    <property type="evidence" value="ECO:0007669"/>
    <property type="project" value="TreeGrafter"/>
</dbReference>
<proteinExistence type="inferred from homology"/>
<comment type="similarity">
    <text evidence="1">Belongs to the glycosyl hydrolase 39 family.</text>
</comment>
<organism evidence="6">
    <name type="scientific">Klebsiella sp. 919</name>
    <dbReference type="NCBI Taxonomy" id="1497795"/>
    <lineage>
        <taxon>Bacteria</taxon>
        <taxon>Pseudomonadati</taxon>
        <taxon>Pseudomonadota</taxon>
        <taxon>Gammaproteobacteria</taxon>
        <taxon>Enterobacterales</taxon>
        <taxon>Enterobacteriaceae</taxon>
        <taxon>Klebsiella/Raoultella group</taxon>
        <taxon>Klebsiella</taxon>
    </lineage>
</organism>
<reference evidence="6" key="2">
    <citation type="journal article" date="2015" name="Sci. Rep.">
        <title>Genetic analysis of capsular polysaccharide synthesis gene clusters in 79 capsular types of Klebsiella spp.</title>
        <authorList>
            <person name="Pan Y.J."/>
            <person name="Lin T.L."/>
            <person name="Chen C.T."/>
            <person name="Chen Y.Y."/>
            <person name="Hsieh P.F."/>
            <person name="Hsu C.R."/>
            <person name="Wu M.C."/>
            <person name="Wang J.T."/>
        </authorList>
    </citation>
    <scope>NUCLEOTIDE SEQUENCE</scope>
    <source>
        <strain evidence="6">919</strain>
    </source>
</reference>
<dbReference type="AlphaFoldDB" id="A0A0P0YPZ7"/>
<evidence type="ECO:0000259" key="5">
    <source>
        <dbReference type="Pfam" id="PF01229"/>
    </source>
</evidence>